<sequence length="354" mass="39406">MKYFAIAVFIVLIGAVIGTWSNASSTLPAEQLAMKVKAASADLDIAKSQEQSIPLSPVEEEVEDSAFKSAPKEAESILISQKQALQIIDDNLYNAINNQVVDVTAERELLDYLRKTNNEQVYLFIMEKLESTNKGNKSDDRLIEYALSLLAAVDSPRASELFFNVVRQDDWSGSNAIYSVRSSISRLARNNNNNYNSLIQQTFTQVNDENPFLNELAVAIAEDAEIEQVDYLISYVDSPLKNKSAVINQAMHSINKESLVPHITTYISDSSSSSVQNVALNTLANMGQYEAASALIAWSSTQRIEAKKQVESLFTIALARSPSTQRAIEKEILFYEFTSEELKQTIINLSSFFK</sequence>
<dbReference type="HOGENOM" id="CLU_782721_0_0_6"/>
<proteinExistence type="predicted"/>
<evidence type="ECO:0000313" key="2">
    <source>
        <dbReference type="Proteomes" id="UP000000639"/>
    </source>
</evidence>
<dbReference type="KEGG" id="pin:Ping_0411"/>
<protein>
    <recommendedName>
        <fullName evidence="3">HEAT repeat domain-containing protein</fullName>
    </recommendedName>
</protein>
<reference evidence="1 2" key="1">
    <citation type="submission" date="2007-01" db="EMBL/GenBank/DDBJ databases">
        <title>Complete sequence of Psychromonas ingrahamii 37.</title>
        <authorList>
            <consortium name="US DOE Joint Genome Institute"/>
            <person name="Copeland A."/>
            <person name="Lucas S."/>
            <person name="Lapidus A."/>
            <person name="Barry K."/>
            <person name="Detter J.C."/>
            <person name="Glavina del Rio T."/>
            <person name="Hammon N."/>
            <person name="Israni S."/>
            <person name="Dalin E."/>
            <person name="Tice H."/>
            <person name="Pitluck S."/>
            <person name="Thompson L.S."/>
            <person name="Brettin T."/>
            <person name="Bruce D."/>
            <person name="Han C."/>
            <person name="Tapia R."/>
            <person name="Schmutz J."/>
            <person name="Larimer F."/>
            <person name="Land M."/>
            <person name="Hauser L."/>
            <person name="Kyrpides N."/>
            <person name="Ivanova N."/>
            <person name="Staley J."/>
            <person name="Richardson P."/>
        </authorList>
    </citation>
    <scope>NUCLEOTIDE SEQUENCE [LARGE SCALE GENOMIC DNA]</scope>
    <source>
        <strain evidence="1 2">37</strain>
    </source>
</reference>
<evidence type="ECO:0008006" key="3">
    <source>
        <dbReference type="Google" id="ProtNLM"/>
    </source>
</evidence>
<dbReference type="OrthoDB" id="6396690at2"/>
<dbReference type="AlphaFoldDB" id="A1SS07"/>
<accession>A1SS07</accession>
<dbReference type="RefSeq" id="WP_011768831.1">
    <property type="nucleotide sequence ID" value="NC_008709.1"/>
</dbReference>
<organism evidence="1 2">
    <name type="scientific">Psychromonas ingrahamii (strain DSM 17664 / CCUG 51855 / 37)</name>
    <dbReference type="NCBI Taxonomy" id="357804"/>
    <lineage>
        <taxon>Bacteria</taxon>
        <taxon>Pseudomonadati</taxon>
        <taxon>Pseudomonadota</taxon>
        <taxon>Gammaproteobacteria</taxon>
        <taxon>Alteromonadales</taxon>
        <taxon>Psychromonadaceae</taxon>
        <taxon>Psychromonas</taxon>
    </lineage>
</organism>
<evidence type="ECO:0000313" key="1">
    <source>
        <dbReference type="EMBL" id="ABM02272.1"/>
    </source>
</evidence>
<dbReference type="EMBL" id="CP000510">
    <property type="protein sequence ID" value="ABM02272.1"/>
    <property type="molecule type" value="Genomic_DNA"/>
</dbReference>
<gene>
    <name evidence="1" type="ordered locus">Ping_0411</name>
</gene>
<dbReference type="eggNOG" id="ENOG5033XIC">
    <property type="taxonomic scope" value="Bacteria"/>
</dbReference>
<dbReference type="Proteomes" id="UP000000639">
    <property type="component" value="Chromosome"/>
</dbReference>
<keyword evidence="2" id="KW-1185">Reference proteome</keyword>
<name>A1SS07_PSYIN</name>